<evidence type="ECO:0000313" key="2">
    <source>
        <dbReference type="Proteomes" id="UP000324255"/>
    </source>
</evidence>
<keyword evidence="1" id="KW-0131">Cell cycle</keyword>
<organism evidence="1 2">
    <name type="scientific">Candidatus Pantoea gossypiicola</name>
    <dbReference type="NCBI Taxonomy" id="2608008"/>
    <lineage>
        <taxon>Bacteria</taxon>
        <taxon>Pseudomonadati</taxon>
        <taxon>Pseudomonadota</taxon>
        <taxon>Gammaproteobacteria</taxon>
        <taxon>Enterobacterales</taxon>
        <taxon>Erwiniaceae</taxon>
        <taxon>Pantoea</taxon>
    </lineage>
</organism>
<name>A0AB34CH76_9GAMM</name>
<comment type="caution">
    <text evidence="1">The sequence shown here is derived from an EMBL/GenBank/DDBJ whole genome shotgun (WGS) entry which is preliminary data.</text>
</comment>
<sequence>MYGTAFMPRHAVVPGMMIKHRGKYWRASANLKKGLYALTPSEVTRINSDVIEVMLNQRGLPLIN</sequence>
<dbReference type="AlphaFoldDB" id="A0AB34CH76"/>
<evidence type="ECO:0000313" key="1">
    <source>
        <dbReference type="EMBL" id="KAA6122217.1"/>
    </source>
</evidence>
<keyword evidence="2" id="KW-1185">Reference proteome</keyword>
<dbReference type="RefSeq" id="WP_150037982.1">
    <property type="nucleotide sequence ID" value="NZ_VWVM01000013.1"/>
</dbReference>
<dbReference type="EMBL" id="VWVM01000013">
    <property type="protein sequence ID" value="KAA6122217.1"/>
    <property type="molecule type" value="Genomic_DNA"/>
</dbReference>
<proteinExistence type="predicted"/>
<accession>A0AB34CH76</accession>
<dbReference type="Proteomes" id="UP000324255">
    <property type="component" value="Unassembled WGS sequence"/>
</dbReference>
<dbReference type="GO" id="GO:0051301">
    <property type="term" value="P:cell division"/>
    <property type="evidence" value="ECO:0007669"/>
    <property type="project" value="UniProtKB-KW"/>
</dbReference>
<keyword evidence="1" id="KW-0132">Cell division</keyword>
<reference evidence="1 2" key="1">
    <citation type="submission" date="2019-09" db="EMBL/GenBank/DDBJ databases">
        <title>Genomic diversity of phyloplane-associated Pantoea species in Pakistan cotton crop.</title>
        <authorList>
            <person name="Tufail M.R."/>
            <person name="Cook D.R."/>
        </authorList>
    </citation>
    <scope>NUCLEOTIDE SEQUENCE [LARGE SCALE GENOMIC DNA]</scope>
    <source>
        <strain evidence="1 2">B_8</strain>
    </source>
</reference>
<gene>
    <name evidence="1" type="ORF">F3I20_16165</name>
</gene>
<protein>
    <submittedName>
        <fullName evidence="1">Cell division protein FtsZ</fullName>
    </submittedName>
</protein>